<dbReference type="InterPro" id="IPR015943">
    <property type="entry name" value="WD40/YVTN_repeat-like_dom_sf"/>
</dbReference>
<comment type="function">
    <text evidence="18">Ubiquitin-protein ligase which is mainly involved pre-mRNA splicing and DNA repair. Required for pre-mRNA splicing as component of the spliceosome.</text>
</comment>
<dbReference type="Proteomes" id="UP000221165">
    <property type="component" value="Unassembled WGS sequence"/>
</dbReference>
<keyword evidence="10 18" id="KW-0747">Spliceosome</keyword>
<comment type="pathway">
    <text evidence="3 18">Protein modification; protein ubiquitination.</text>
</comment>
<dbReference type="SMART" id="SM00504">
    <property type="entry name" value="Ubox"/>
    <property type="match status" value="1"/>
</dbReference>
<dbReference type="SUPFAM" id="SSF50978">
    <property type="entry name" value="WD40 repeat-like"/>
    <property type="match status" value="1"/>
</dbReference>
<dbReference type="Pfam" id="PF00400">
    <property type="entry name" value="WD40"/>
    <property type="match status" value="7"/>
</dbReference>
<evidence type="ECO:0000313" key="22">
    <source>
        <dbReference type="EMBL" id="PHJ23196.1"/>
    </source>
</evidence>
<keyword evidence="13 18" id="KW-0833">Ubl conjugation pathway</keyword>
<evidence type="ECO:0000313" key="23">
    <source>
        <dbReference type="Proteomes" id="UP000221165"/>
    </source>
</evidence>
<dbReference type="GeneID" id="94426363"/>
<evidence type="ECO:0000256" key="8">
    <source>
        <dbReference type="ARBA" id="ARBA00022664"/>
    </source>
</evidence>
<dbReference type="PROSITE" id="PS50294">
    <property type="entry name" value="WD_REPEATS_REGION"/>
    <property type="match status" value="3"/>
</dbReference>
<dbReference type="GO" id="GO:0070534">
    <property type="term" value="P:protein K63-linked ubiquitination"/>
    <property type="evidence" value="ECO:0007669"/>
    <property type="project" value="UniProtKB-UniRule"/>
</dbReference>
<dbReference type="PROSITE" id="PS51698">
    <property type="entry name" value="U_BOX"/>
    <property type="match status" value="1"/>
</dbReference>
<dbReference type="PROSITE" id="PS00678">
    <property type="entry name" value="WD_REPEATS_1"/>
    <property type="match status" value="2"/>
</dbReference>
<comment type="subcellular location">
    <subcellularLocation>
        <location evidence="2">Nucleus</location>
        <location evidence="2">Nucleoplasm</location>
    </subcellularLocation>
</comment>
<evidence type="ECO:0000256" key="1">
    <source>
        <dbReference type="ARBA" id="ARBA00000900"/>
    </source>
</evidence>
<dbReference type="GO" id="GO:0000398">
    <property type="term" value="P:mRNA splicing, via spliceosome"/>
    <property type="evidence" value="ECO:0007669"/>
    <property type="project" value="InterPro"/>
</dbReference>
<keyword evidence="12 18" id="KW-0227">DNA damage</keyword>
<evidence type="ECO:0000256" key="13">
    <source>
        <dbReference type="ARBA" id="ARBA00022786"/>
    </source>
</evidence>
<feature type="region of interest" description="Disordered" evidence="20">
    <location>
        <begin position="530"/>
        <end position="549"/>
    </location>
</feature>
<dbReference type="Gene3D" id="2.130.10.10">
    <property type="entry name" value="YVTN repeat-like/Quinoprotein amine dehydrogenase"/>
    <property type="match status" value="1"/>
</dbReference>
<evidence type="ECO:0000256" key="14">
    <source>
        <dbReference type="ARBA" id="ARBA00023187"/>
    </source>
</evidence>
<keyword evidence="9 18" id="KW-0808">Transferase</keyword>
<dbReference type="UniPathway" id="UPA00143"/>
<dbReference type="EC" id="2.3.2.27" evidence="5 18"/>
<evidence type="ECO:0000256" key="6">
    <source>
        <dbReference type="ARBA" id="ARBA00015618"/>
    </source>
</evidence>
<dbReference type="InterPro" id="IPR036322">
    <property type="entry name" value="WD40_repeat_dom_sf"/>
</dbReference>
<keyword evidence="11" id="KW-0677">Repeat</keyword>
<dbReference type="PANTHER" id="PTHR43995:SF1">
    <property type="entry name" value="PRE-MRNA-PROCESSING FACTOR 19"/>
    <property type="match status" value="1"/>
</dbReference>
<evidence type="ECO:0000256" key="3">
    <source>
        <dbReference type="ARBA" id="ARBA00004906"/>
    </source>
</evidence>
<name>A0A2C6L7F1_9APIC</name>
<comment type="similarity">
    <text evidence="4 18">Belongs to the WD repeat PRP19 family.</text>
</comment>
<reference evidence="22 23" key="1">
    <citation type="journal article" date="2017" name="Int. J. Parasitol.">
        <title>The genome of the protozoan parasite Cystoisospora suis and a reverse vaccinology approach to identify vaccine candidates.</title>
        <authorList>
            <person name="Palmieri N."/>
            <person name="Shrestha A."/>
            <person name="Ruttkowski B."/>
            <person name="Beck T."/>
            <person name="Vogl C."/>
            <person name="Tomley F."/>
            <person name="Blake D.P."/>
            <person name="Joachim A."/>
        </authorList>
    </citation>
    <scope>NUCLEOTIDE SEQUENCE [LARGE SCALE GENOMIC DNA]</scope>
    <source>
        <strain evidence="22 23">Wien I</strain>
    </source>
</reference>
<dbReference type="InterPro" id="IPR013915">
    <property type="entry name" value="Prp19_cc"/>
</dbReference>
<evidence type="ECO:0000256" key="18">
    <source>
        <dbReference type="RuleBase" id="RU367101"/>
    </source>
</evidence>
<evidence type="ECO:0000256" key="15">
    <source>
        <dbReference type="ARBA" id="ARBA00023204"/>
    </source>
</evidence>
<dbReference type="CDD" id="cd16656">
    <property type="entry name" value="RING-Ubox_PRP19"/>
    <property type="match status" value="1"/>
</dbReference>
<comment type="catalytic activity">
    <reaction evidence="1 18">
        <text>S-ubiquitinyl-[E2 ubiquitin-conjugating enzyme]-L-cysteine + [acceptor protein]-L-lysine = [E2 ubiquitin-conjugating enzyme]-L-cysteine + N(6)-ubiquitinyl-[acceptor protein]-L-lysine.</text>
        <dbReference type="EC" id="2.3.2.27"/>
    </reaction>
</comment>
<dbReference type="PROSITE" id="PS50082">
    <property type="entry name" value="WD_REPEATS_2"/>
    <property type="match status" value="4"/>
</dbReference>
<comment type="subunit">
    <text evidence="18">Homotetramer.</text>
</comment>
<proteinExistence type="inferred from homology"/>
<keyword evidence="8 18" id="KW-0507">mRNA processing</keyword>
<feature type="compositionally biased region" description="Basic and acidic residues" evidence="20">
    <location>
        <begin position="539"/>
        <end position="549"/>
    </location>
</feature>
<evidence type="ECO:0000256" key="11">
    <source>
        <dbReference type="ARBA" id="ARBA00022737"/>
    </source>
</evidence>
<dbReference type="GO" id="GO:0006281">
    <property type="term" value="P:DNA repair"/>
    <property type="evidence" value="ECO:0007669"/>
    <property type="project" value="UniProtKB-KW"/>
</dbReference>
<evidence type="ECO:0000256" key="4">
    <source>
        <dbReference type="ARBA" id="ARBA00006388"/>
    </source>
</evidence>
<dbReference type="InterPro" id="IPR013083">
    <property type="entry name" value="Znf_RING/FYVE/PHD"/>
</dbReference>
<dbReference type="Gene3D" id="3.30.40.10">
    <property type="entry name" value="Zinc/RING finger domain, C3HC4 (zinc finger)"/>
    <property type="match status" value="1"/>
</dbReference>
<dbReference type="SUPFAM" id="SSF57850">
    <property type="entry name" value="RING/U-box"/>
    <property type="match status" value="1"/>
</dbReference>
<feature type="repeat" description="WD" evidence="17">
    <location>
        <begin position="499"/>
        <end position="530"/>
    </location>
</feature>
<dbReference type="FunFam" id="3.30.40.10:FF:000027">
    <property type="entry name" value="Pre-mRNA-processing factor 19, putative"/>
    <property type="match status" value="1"/>
</dbReference>
<evidence type="ECO:0000256" key="17">
    <source>
        <dbReference type="PROSITE-ProRule" id="PRU00221"/>
    </source>
</evidence>
<evidence type="ECO:0000256" key="12">
    <source>
        <dbReference type="ARBA" id="ARBA00022763"/>
    </source>
</evidence>
<dbReference type="InterPro" id="IPR019775">
    <property type="entry name" value="WD40_repeat_CS"/>
</dbReference>
<dbReference type="GO" id="GO:0071006">
    <property type="term" value="C:U2-type catalytic step 1 spliceosome"/>
    <property type="evidence" value="ECO:0007669"/>
    <property type="project" value="TreeGrafter"/>
</dbReference>
<evidence type="ECO:0000256" key="2">
    <source>
        <dbReference type="ARBA" id="ARBA00004642"/>
    </source>
</evidence>
<feature type="region of interest" description="Disordered" evidence="20">
    <location>
        <begin position="286"/>
        <end position="305"/>
    </location>
</feature>
<dbReference type="InterPro" id="IPR020472">
    <property type="entry name" value="WD40_PAC1"/>
</dbReference>
<evidence type="ECO:0000256" key="9">
    <source>
        <dbReference type="ARBA" id="ARBA00022679"/>
    </source>
</evidence>
<feature type="coiled-coil region" evidence="19">
    <location>
        <begin position="118"/>
        <end position="152"/>
    </location>
</feature>
<dbReference type="InterPro" id="IPR055340">
    <property type="entry name" value="RING-Ubox_PRP19"/>
</dbReference>
<evidence type="ECO:0000256" key="10">
    <source>
        <dbReference type="ARBA" id="ARBA00022728"/>
    </source>
</evidence>
<dbReference type="GO" id="GO:0061630">
    <property type="term" value="F:ubiquitin protein ligase activity"/>
    <property type="evidence" value="ECO:0007669"/>
    <property type="project" value="UniProtKB-UniRule"/>
</dbReference>
<gene>
    <name evidence="22" type="ORF">CSUI_002954</name>
</gene>
<dbReference type="PANTHER" id="PTHR43995">
    <property type="entry name" value="PRE-MRNA-PROCESSING FACTOR 19"/>
    <property type="match status" value="1"/>
</dbReference>
<keyword evidence="23" id="KW-1185">Reference proteome</keyword>
<dbReference type="InterPro" id="IPR003613">
    <property type="entry name" value="Ubox_domain"/>
</dbReference>
<keyword evidence="16 18" id="KW-0539">Nucleus</keyword>
<feature type="repeat" description="WD" evidence="17">
    <location>
        <begin position="255"/>
        <end position="286"/>
    </location>
</feature>
<dbReference type="VEuPathDB" id="ToxoDB:CSUI_002954"/>
<feature type="repeat" description="WD" evidence="17">
    <location>
        <begin position="400"/>
        <end position="441"/>
    </location>
</feature>
<dbReference type="Pfam" id="PF08606">
    <property type="entry name" value="Prp19"/>
    <property type="match status" value="1"/>
</dbReference>
<evidence type="ECO:0000259" key="21">
    <source>
        <dbReference type="PROSITE" id="PS51698"/>
    </source>
</evidence>
<feature type="repeat" description="WD" evidence="17">
    <location>
        <begin position="368"/>
        <end position="392"/>
    </location>
</feature>
<keyword evidence="14 18" id="KW-0508">mRNA splicing</keyword>
<protein>
    <recommendedName>
        <fullName evidence="6 18">Pre-mRNA-processing factor 19</fullName>
        <ecNumber evidence="5 18">2.3.2.27</ecNumber>
    </recommendedName>
</protein>
<keyword evidence="15 18" id="KW-0234">DNA repair</keyword>
<dbReference type="PRINTS" id="PR00320">
    <property type="entry name" value="GPROTEINBRPT"/>
</dbReference>
<sequence length="549" mass="60237">MTSLVCSISGMIPEEPVFSPKTGLIYEKRLITKHIETSGLCPVTSQSLTKGDIVDIKCPKAARPRPVTAASIPGLLSLFQNEWDSTMTEVFTLKQHLETTRQQLSQSLYQQDAATRVIARLLRERDASRDQVHELQKQILDLQKRMALLSAMGGGGSEAFDEEPGLSEELVSQMQTLAKQLLGARKKRQIDNILPPSQAAKFKCTYTLPLHSSADRGVTCCEFDTKHPNRFIASGGIDGNVILFDLQKEKTAAKMTAHSKPIRCIKLHATEPIVISASDDKAIRIWRGSSSSPEDEEDEERSSSLMTNQYRTSAIIKKHRGEVTSLSLHPLGNYFASCASDKSWGFSDLQEGKCLQMQRNLSCQYKCVSFHPDGMILGGGGVDGSVHIWDMKGQAYRAALSGHTGAINQLAFSENGYYLATASSDGTVKLWDLRKSLSFQTIALKNEGGRGDSNSSSSVEVTCVTFDKSGQYIACGGSNKILSLYRFEARATAGNVVNLYDHTDRITDVKIGEGAAMLLSASMDRTVRVWTPEEEEEGEKTGEKDGDDK</sequence>
<dbReference type="InterPro" id="IPR038959">
    <property type="entry name" value="Prp19"/>
</dbReference>
<keyword evidence="7 17" id="KW-0853">WD repeat</keyword>
<keyword evidence="19" id="KW-0175">Coiled coil</keyword>
<accession>A0A2C6L7F1</accession>
<comment type="caution">
    <text evidence="22">The sequence shown here is derived from an EMBL/GenBank/DDBJ whole genome shotgun (WGS) entry which is preliminary data.</text>
</comment>
<evidence type="ECO:0000256" key="5">
    <source>
        <dbReference type="ARBA" id="ARBA00012483"/>
    </source>
</evidence>
<dbReference type="OrthoDB" id="687049at2759"/>
<dbReference type="InterPro" id="IPR001680">
    <property type="entry name" value="WD40_rpt"/>
</dbReference>
<organism evidence="22 23">
    <name type="scientific">Cystoisospora suis</name>
    <dbReference type="NCBI Taxonomy" id="483139"/>
    <lineage>
        <taxon>Eukaryota</taxon>
        <taxon>Sar</taxon>
        <taxon>Alveolata</taxon>
        <taxon>Apicomplexa</taxon>
        <taxon>Conoidasida</taxon>
        <taxon>Coccidia</taxon>
        <taxon>Eucoccidiorida</taxon>
        <taxon>Eimeriorina</taxon>
        <taxon>Sarcocystidae</taxon>
        <taxon>Cystoisospora</taxon>
    </lineage>
</organism>
<feature type="domain" description="U-box" evidence="21">
    <location>
        <begin position="1"/>
        <end position="73"/>
    </location>
</feature>
<dbReference type="SMART" id="SM00320">
    <property type="entry name" value="WD40"/>
    <property type="match status" value="7"/>
</dbReference>
<evidence type="ECO:0000256" key="7">
    <source>
        <dbReference type="ARBA" id="ARBA00022574"/>
    </source>
</evidence>
<dbReference type="GO" id="GO:0005654">
    <property type="term" value="C:nucleoplasm"/>
    <property type="evidence" value="ECO:0007669"/>
    <property type="project" value="UniProtKB-SubCell"/>
</dbReference>
<evidence type="ECO:0000256" key="20">
    <source>
        <dbReference type="SAM" id="MobiDB-lite"/>
    </source>
</evidence>
<evidence type="ECO:0000256" key="16">
    <source>
        <dbReference type="ARBA" id="ARBA00023242"/>
    </source>
</evidence>
<evidence type="ECO:0000256" key="19">
    <source>
        <dbReference type="SAM" id="Coils"/>
    </source>
</evidence>
<dbReference type="CDD" id="cd00200">
    <property type="entry name" value="WD40"/>
    <property type="match status" value="1"/>
</dbReference>
<dbReference type="GO" id="GO:0005737">
    <property type="term" value="C:cytoplasm"/>
    <property type="evidence" value="ECO:0007669"/>
    <property type="project" value="TreeGrafter"/>
</dbReference>
<dbReference type="GO" id="GO:0000974">
    <property type="term" value="C:Prp19 complex"/>
    <property type="evidence" value="ECO:0007669"/>
    <property type="project" value="UniProtKB-UniRule"/>
</dbReference>
<dbReference type="EMBL" id="MIGC01001241">
    <property type="protein sequence ID" value="PHJ23196.1"/>
    <property type="molecule type" value="Genomic_DNA"/>
</dbReference>
<dbReference type="RefSeq" id="XP_067924873.1">
    <property type="nucleotide sequence ID" value="XM_068063152.1"/>
</dbReference>
<dbReference type="AlphaFoldDB" id="A0A2C6L7F1"/>